<evidence type="ECO:0000313" key="3">
    <source>
        <dbReference type="EMBL" id="AHB48255.1"/>
    </source>
</evidence>
<dbReference type="AlphaFoldDB" id="V5SDX8"/>
<feature type="domain" description="VWFA" evidence="2">
    <location>
        <begin position="464"/>
        <end position="650"/>
    </location>
</feature>
<name>V5SDX8_9HYPH</name>
<dbReference type="PROSITE" id="PS50234">
    <property type="entry name" value="VWFA"/>
    <property type="match status" value="1"/>
</dbReference>
<gene>
    <name evidence="3" type="ORF">W911_07435</name>
</gene>
<dbReference type="PANTHER" id="PTHR41248">
    <property type="entry name" value="NORD PROTEIN"/>
    <property type="match status" value="1"/>
</dbReference>
<protein>
    <submittedName>
        <fullName evidence="3">Nitric oxide reductase D protein</fullName>
    </submittedName>
</protein>
<feature type="region of interest" description="Disordered" evidence="1">
    <location>
        <begin position="250"/>
        <end position="281"/>
    </location>
</feature>
<dbReference type="KEGG" id="hni:W911_07435"/>
<proteinExistence type="predicted"/>
<dbReference type="InterPro" id="IPR002035">
    <property type="entry name" value="VWF_A"/>
</dbReference>
<dbReference type="CDD" id="cd01454">
    <property type="entry name" value="vWA_norD_type"/>
    <property type="match status" value="1"/>
</dbReference>
<dbReference type="PATRIC" id="fig|1029756.8.peg.1557"/>
<dbReference type="Gene3D" id="3.40.50.410">
    <property type="entry name" value="von Willebrand factor, type A domain"/>
    <property type="match status" value="1"/>
</dbReference>
<dbReference type="Pfam" id="PF00092">
    <property type="entry name" value="VWA"/>
    <property type="match status" value="1"/>
</dbReference>
<evidence type="ECO:0000256" key="1">
    <source>
        <dbReference type="SAM" id="MobiDB-lite"/>
    </source>
</evidence>
<dbReference type="HOGENOM" id="CLU_024042_0_0_5"/>
<evidence type="ECO:0000313" key="4">
    <source>
        <dbReference type="Proteomes" id="UP000018542"/>
    </source>
</evidence>
<dbReference type="InterPro" id="IPR036465">
    <property type="entry name" value="vWFA_dom_sf"/>
</dbReference>
<accession>V5SDX8</accession>
<sequence>MAAIDFEPWEPEESVGKLWHSFVQTLDAPGAFEDAAATLEETRGRLGVLFRGLGGARDVEIKVAKPEVSPHRLSWQRAMGQGAERLAVTSFDGETLRLPERISVFAEREANVALYVWLAASTVFSHCPAAETDPLRADIRALQAAQRMTRDTLGECPGLKRAYAALAVEIRACRPERRLPEVETAVELAIQHLLGAGPPKNALAATISAAVRSQAEDLSAFVAPRGYKPFLPVQLWPDLRPLAQRVQPVREDGPHEEGDTPPNAEPGTFKGTRKPSDQATRKDSLILHKFEAILSWAELLNINRRIDDDDEENARKATDDQDEIGLANVPQRAKTRLRLHLDLSPEDVEFEQLAGQHVYPEWDHRRKTYLPDYCRVLAGKATPPPAREGEVVETLDDARSRRRIRSVRRQFETLRPKRVQLTRQVEGHDIDIEAAVEARVDLVTTGEHSDRVYLATRTQERDLAVSILLDASRSTEAYVAGRQVIDIAREALIALAWGLDACGDDTAIDTFSSLRRDRVFLHSYKSFDEPMSSAIEARIAGLRPGYYTRLGTAIRHVSTQLAERPRQRRLLLVLTDGKPNDTDHYEGRYGIEDTHMAVREARRRGQSVFGVTIDTKSQATFSRIFGKGGYVVIPDPEKLVAALPHLYRHLVSG</sequence>
<evidence type="ECO:0000259" key="2">
    <source>
        <dbReference type="PROSITE" id="PS50234"/>
    </source>
</evidence>
<dbReference type="RefSeq" id="WP_023786875.1">
    <property type="nucleotide sequence ID" value="NC_022997.1"/>
</dbReference>
<dbReference type="SMART" id="SM00327">
    <property type="entry name" value="VWA"/>
    <property type="match status" value="1"/>
</dbReference>
<dbReference type="Proteomes" id="UP000018542">
    <property type="component" value="Chromosome"/>
</dbReference>
<dbReference type="OrthoDB" id="9758211at2"/>
<reference evidence="3 4" key="1">
    <citation type="journal article" date="2014" name="Genome Announc.">
        <title>Complete Genome Sequence of Hyphomicrobium nitrativorans Strain NL23, a Denitrifying Bacterium Isolated from Biofilm of a Methanol-Fed Denitrification System Treating Seawater at the Montreal Biodome.</title>
        <authorList>
            <person name="Martineau C."/>
            <person name="Villeneuve C."/>
            <person name="Mauffrey F."/>
            <person name="Villemur R."/>
        </authorList>
    </citation>
    <scope>NUCLEOTIDE SEQUENCE [LARGE SCALE GENOMIC DNA]</scope>
    <source>
        <strain evidence="3">NL23</strain>
    </source>
</reference>
<organism evidence="3 4">
    <name type="scientific">Hyphomicrobium nitrativorans NL23</name>
    <dbReference type="NCBI Taxonomy" id="1029756"/>
    <lineage>
        <taxon>Bacteria</taxon>
        <taxon>Pseudomonadati</taxon>
        <taxon>Pseudomonadota</taxon>
        <taxon>Alphaproteobacteria</taxon>
        <taxon>Hyphomicrobiales</taxon>
        <taxon>Hyphomicrobiaceae</taxon>
        <taxon>Hyphomicrobium</taxon>
    </lineage>
</organism>
<dbReference type="InterPro" id="IPR051928">
    <property type="entry name" value="NorD/CobT"/>
</dbReference>
<dbReference type="EMBL" id="CP006912">
    <property type="protein sequence ID" value="AHB48255.1"/>
    <property type="molecule type" value="Genomic_DNA"/>
</dbReference>
<keyword evidence="4" id="KW-1185">Reference proteome</keyword>
<dbReference type="SUPFAM" id="SSF53300">
    <property type="entry name" value="vWA-like"/>
    <property type="match status" value="1"/>
</dbReference>
<dbReference type="PANTHER" id="PTHR41248:SF1">
    <property type="entry name" value="NORD PROTEIN"/>
    <property type="match status" value="1"/>
</dbReference>
<dbReference type="STRING" id="1029756.W911_07435"/>